<dbReference type="InterPro" id="IPR017853">
    <property type="entry name" value="GH"/>
</dbReference>
<feature type="compositionally biased region" description="Basic residues" evidence="1">
    <location>
        <begin position="68"/>
        <end position="77"/>
    </location>
</feature>
<protein>
    <submittedName>
        <fullName evidence="5">SH3 domain-containing protein</fullName>
    </submittedName>
</protein>
<dbReference type="GO" id="GO:0005975">
    <property type="term" value="P:carbohydrate metabolic process"/>
    <property type="evidence" value="ECO:0007669"/>
    <property type="project" value="InterPro"/>
</dbReference>
<dbReference type="Gene3D" id="3.10.50.10">
    <property type="match status" value="1"/>
</dbReference>
<dbReference type="Pfam" id="PF00704">
    <property type="entry name" value="Glyco_hydro_18"/>
    <property type="match status" value="1"/>
</dbReference>
<evidence type="ECO:0000313" key="5">
    <source>
        <dbReference type="EMBL" id="HJH49414.1"/>
    </source>
</evidence>
<dbReference type="SUPFAM" id="SSF51445">
    <property type="entry name" value="(Trans)glycosidases"/>
    <property type="match status" value="1"/>
</dbReference>
<dbReference type="RefSeq" id="WP_083262874.1">
    <property type="nucleotide sequence ID" value="NZ_CABMJS010000015.1"/>
</dbReference>
<evidence type="ECO:0000313" key="6">
    <source>
        <dbReference type="Proteomes" id="UP000813420"/>
    </source>
</evidence>
<sequence length="657" mass="74293">MEEKEKNSRTSSSRTGSAGRDGIRQRSAAKRKAAAGTKGSRRPPNRQTERRRPERGRPEDRRGEARRPVRKPQSKRRRKRNLGIKIALLIILVIAAVVGAFLWKRYSPSDEEYDRNAYFGIEQEGQLAITVDNQVVEPLGMIADGKAYIQYEIVRDHINSRFYWDPNENTLLYTLPTDMVSVEVGSKDYSVSNEKQSEDYVILRTDGSTAYIALDFIQQYTNIDYEVYDDPSRVMIVTDWGETTVAEVRRNTQVRYQGGVKSPILTQISKGDEVTIVEREENWKKVRTKDGFIGYVKNSALRDEETKEISRDFEEQEFTNISKDYTINMVWHNVTNSDANSGVLEMIAQTKGLTTIAPTWFHVADTDANLTSIASTEYVNYAHQSNIEVWAAIRDFDGGIDSYEESYEVLSHTSKRTKLINQLISEALRVGIDGINVDFERISEDCGEHFIQFIRELSVRCRQNGLVLSVDNYVPMGYNMQYDRKEQGIVADYVVIMGYDEHYAGSPEAGPVSSYDFVKNGIEATLEEVPAEKVISGIPFFTRLWQETPKTEEEIAAAAGTDEAEYTTNVTSEALGMTAAADTVAQAGVTATWDEDAQQNYATWEVEGVTYKIWLEDAESIEPKLKLMKENGLAGTAAWALGQESSDIWTLIQQYVN</sequence>
<dbReference type="AlphaFoldDB" id="A0A9D3AII1"/>
<dbReference type="Pfam" id="PF08239">
    <property type="entry name" value="SH3_3"/>
    <property type="match status" value="1"/>
</dbReference>
<feature type="domain" description="GH18" evidence="4">
    <location>
        <begin position="325"/>
        <end position="657"/>
    </location>
</feature>
<feature type="compositionally biased region" description="Low complexity" evidence="1">
    <location>
        <begin position="9"/>
        <end position="20"/>
    </location>
</feature>
<feature type="transmembrane region" description="Helical" evidence="2">
    <location>
        <begin position="82"/>
        <end position="103"/>
    </location>
</feature>
<reference evidence="5" key="2">
    <citation type="submission" date="2021-09" db="EMBL/GenBank/DDBJ databases">
        <authorList>
            <person name="Gilroy R."/>
        </authorList>
    </citation>
    <scope>NUCLEOTIDE SEQUENCE</scope>
    <source>
        <strain evidence="5">USAMLcec4-12693</strain>
    </source>
</reference>
<dbReference type="SMART" id="SM00636">
    <property type="entry name" value="Glyco_18"/>
    <property type="match status" value="1"/>
</dbReference>
<dbReference type="InterPro" id="IPR036582">
    <property type="entry name" value="Mao_N_sf"/>
</dbReference>
<dbReference type="EMBL" id="DYXE01000039">
    <property type="protein sequence ID" value="HJH49414.1"/>
    <property type="molecule type" value="Genomic_DNA"/>
</dbReference>
<reference evidence="5" key="1">
    <citation type="journal article" date="2021" name="PeerJ">
        <title>Extensive microbial diversity within the chicken gut microbiome revealed by metagenomics and culture.</title>
        <authorList>
            <person name="Gilroy R."/>
            <person name="Ravi A."/>
            <person name="Getino M."/>
            <person name="Pursley I."/>
            <person name="Horton D.L."/>
            <person name="Alikhan N.F."/>
            <person name="Baker D."/>
            <person name="Gharbi K."/>
            <person name="Hall N."/>
            <person name="Watson M."/>
            <person name="Adriaenssens E.M."/>
            <person name="Foster-Nyarko E."/>
            <person name="Jarju S."/>
            <person name="Secka A."/>
            <person name="Antonio M."/>
            <person name="Oren A."/>
            <person name="Chaudhuri R.R."/>
            <person name="La Ragione R."/>
            <person name="Hildebrand F."/>
            <person name="Pallen M.J."/>
        </authorList>
    </citation>
    <scope>NUCLEOTIDE SEQUENCE</scope>
    <source>
        <strain evidence="5">USAMLcec4-12693</strain>
    </source>
</reference>
<proteinExistence type="predicted"/>
<dbReference type="Gene3D" id="2.30.30.40">
    <property type="entry name" value="SH3 Domains"/>
    <property type="match status" value="1"/>
</dbReference>
<feature type="compositionally biased region" description="Basic and acidic residues" evidence="1">
    <location>
        <begin position="47"/>
        <end position="67"/>
    </location>
</feature>
<dbReference type="PANTHER" id="PTHR46066">
    <property type="entry name" value="CHITINASE DOMAIN-CONTAINING PROTEIN 1 FAMILY MEMBER"/>
    <property type="match status" value="1"/>
</dbReference>
<dbReference type="Gene3D" id="3.20.20.80">
    <property type="entry name" value="Glycosidases"/>
    <property type="match status" value="1"/>
</dbReference>
<evidence type="ECO:0000256" key="1">
    <source>
        <dbReference type="SAM" id="MobiDB-lite"/>
    </source>
</evidence>
<evidence type="ECO:0000259" key="3">
    <source>
        <dbReference type="PROSITE" id="PS51781"/>
    </source>
</evidence>
<keyword evidence="2" id="KW-0812">Transmembrane</keyword>
<keyword evidence="2" id="KW-1133">Transmembrane helix</keyword>
<feature type="compositionally biased region" description="Basic residues" evidence="1">
    <location>
        <begin position="27"/>
        <end position="44"/>
    </location>
</feature>
<evidence type="ECO:0000256" key="2">
    <source>
        <dbReference type="SAM" id="Phobius"/>
    </source>
</evidence>
<evidence type="ECO:0000259" key="4">
    <source>
        <dbReference type="PROSITE" id="PS51910"/>
    </source>
</evidence>
<dbReference type="GO" id="GO:0008061">
    <property type="term" value="F:chitin binding"/>
    <property type="evidence" value="ECO:0007669"/>
    <property type="project" value="InterPro"/>
</dbReference>
<dbReference type="InterPro" id="IPR003646">
    <property type="entry name" value="SH3-like_bac-type"/>
</dbReference>
<name>A0A9D3AII1_9FIRM</name>
<dbReference type="SUPFAM" id="SSF55383">
    <property type="entry name" value="Copper amine oxidase, domain N"/>
    <property type="match status" value="1"/>
</dbReference>
<dbReference type="InterPro" id="IPR011583">
    <property type="entry name" value="Chitinase_II/V-like_cat"/>
</dbReference>
<accession>A0A9D3AII1</accession>
<feature type="domain" description="SH3b" evidence="3">
    <location>
        <begin position="243"/>
        <end position="305"/>
    </location>
</feature>
<dbReference type="InterPro" id="IPR001223">
    <property type="entry name" value="Glyco_hydro18_cat"/>
</dbReference>
<dbReference type="Proteomes" id="UP000813420">
    <property type="component" value="Unassembled WGS sequence"/>
</dbReference>
<dbReference type="PROSITE" id="PS51910">
    <property type="entry name" value="GH18_2"/>
    <property type="match status" value="1"/>
</dbReference>
<comment type="caution">
    <text evidence="5">The sequence shown here is derived from an EMBL/GenBank/DDBJ whole genome shotgun (WGS) entry which is preliminary data.</text>
</comment>
<dbReference type="PANTHER" id="PTHR46066:SF2">
    <property type="entry name" value="CHITINASE DOMAIN-CONTAINING PROTEIN 1"/>
    <property type="match status" value="1"/>
</dbReference>
<dbReference type="PROSITE" id="PS51781">
    <property type="entry name" value="SH3B"/>
    <property type="match status" value="1"/>
</dbReference>
<gene>
    <name evidence="5" type="ORF">K8V39_04030</name>
</gene>
<dbReference type="InterPro" id="IPR029070">
    <property type="entry name" value="Chitinase_insertion_sf"/>
</dbReference>
<organism evidence="5 6">
    <name type="scientific">Merdimonas faecis</name>
    <dbReference type="NCBI Taxonomy" id="1653435"/>
    <lineage>
        <taxon>Bacteria</taxon>
        <taxon>Bacillati</taxon>
        <taxon>Bacillota</taxon>
        <taxon>Clostridia</taxon>
        <taxon>Lachnospirales</taxon>
        <taxon>Lachnospiraceae</taxon>
        <taxon>Merdimonas</taxon>
    </lineage>
</organism>
<keyword evidence="2" id="KW-0472">Membrane</keyword>
<feature type="region of interest" description="Disordered" evidence="1">
    <location>
        <begin position="1"/>
        <end position="77"/>
    </location>
</feature>